<dbReference type="InterPro" id="IPR028961">
    <property type="entry name" value="Imm21"/>
</dbReference>
<proteinExistence type="predicted"/>
<evidence type="ECO:0008006" key="3">
    <source>
        <dbReference type="Google" id="ProtNLM"/>
    </source>
</evidence>
<dbReference type="Pfam" id="PF15589">
    <property type="entry name" value="Imm21"/>
    <property type="match status" value="1"/>
</dbReference>
<accession>A0A6B3LBQ6</accession>
<sequence length="164" mass="18235">METATSFGGPFILLPKRLADDWSKAIGDNPEPDSGLYGEVCGSEDFMHLITFQGITVVRIAEEPSDLFWIPDERGGLVLQWIGADSLDDLIVFGQEVASTSEWQETLEFTITDPELRIMDSCGFEGDDQPKIDLSIDPGEYQISATYAEDEDTMATVFRLTKKD</sequence>
<dbReference type="RefSeq" id="WP_164365758.1">
    <property type="nucleotide sequence ID" value="NZ_CP066776.1"/>
</dbReference>
<dbReference type="AlphaFoldDB" id="A0A6B3LBQ6"/>
<protein>
    <recommendedName>
        <fullName evidence="3">Immunity protein 21 of polymorphic toxin system</fullName>
    </recommendedName>
</protein>
<keyword evidence="2" id="KW-1185">Reference proteome</keyword>
<evidence type="ECO:0000313" key="1">
    <source>
        <dbReference type="EMBL" id="QQL44588.1"/>
    </source>
</evidence>
<dbReference type="KEGG" id="soa:G3M56_011955"/>
<evidence type="ECO:0000313" key="2">
    <source>
        <dbReference type="Proteomes" id="UP000475117"/>
    </source>
</evidence>
<dbReference type="EMBL" id="CP066776">
    <property type="protein sequence ID" value="QQL44588.1"/>
    <property type="molecule type" value="Genomic_DNA"/>
</dbReference>
<name>A0A6B3LBQ6_9BACT</name>
<organism evidence="1 2">
    <name type="scientific">Sulfuriroseicoccus oceanibius</name>
    <dbReference type="NCBI Taxonomy" id="2707525"/>
    <lineage>
        <taxon>Bacteria</taxon>
        <taxon>Pseudomonadati</taxon>
        <taxon>Verrucomicrobiota</taxon>
        <taxon>Verrucomicrobiia</taxon>
        <taxon>Verrucomicrobiales</taxon>
        <taxon>Verrucomicrobiaceae</taxon>
        <taxon>Sulfuriroseicoccus</taxon>
    </lineage>
</organism>
<dbReference type="Proteomes" id="UP000475117">
    <property type="component" value="Chromosome"/>
</dbReference>
<gene>
    <name evidence="1" type="ORF">G3M56_011955</name>
</gene>
<reference evidence="1 2" key="1">
    <citation type="submission" date="2020-12" db="EMBL/GenBank/DDBJ databases">
        <title>Sulforoseuscoccus oceanibium gen. nov., sp. nov., a representative of the phylum Verrucomicrobia with special cytoplasmic membrane, and proposal of Sulforoseuscoccusaceae fam. nov.</title>
        <authorList>
            <person name="Xi F."/>
        </authorList>
    </citation>
    <scope>NUCLEOTIDE SEQUENCE [LARGE SCALE GENOMIC DNA]</scope>
    <source>
        <strain evidence="1 2">T37</strain>
    </source>
</reference>